<evidence type="ECO:0000256" key="3">
    <source>
        <dbReference type="ARBA" id="ARBA00022448"/>
    </source>
</evidence>
<feature type="domain" description="PapC N-terminal" evidence="12">
    <location>
        <begin position="37"/>
        <end position="186"/>
    </location>
</feature>
<dbReference type="InterPro" id="IPR043142">
    <property type="entry name" value="PapC-like_C_sf"/>
</dbReference>
<dbReference type="SUPFAM" id="SSF141729">
    <property type="entry name" value="FimD N-terminal domain-like"/>
    <property type="match status" value="1"/>
</dbReference>
<feature type="signal peptide" evidence="11">
    <location>
        <begin position="1"/>
        <end position="33"/>
    </location>
</feature>
<protein>
    <submittedName>
        <fullName evidence="13">Outer membrane usher protein FimD</fullName>
    </submittedName>
</protein>
<feature type="region of interest" description="Disordered" evidence="10">
    <location>
        <begin position="593"/>
        <end position="615"/>
    </location>
</feature>
<dbReference type="Gene3D" id="3.10.20.410">
    <property type="match status" value="1"/>
</dbReference>
<dbReference type="EMBL" id="CABVHB010000004">
    <property type="protein sequence ID" value="VVM52973.1"/>
    <property type="molecule type" value="Genomic_DNA"/>
</dbReference>
<evidence type="ECO:0000313" key="13">
    <source>
        <dbReference type="EMBL" id="VVM52973.1"/>
    </source>
</evidence>
<evidence type="ECO:0000256" key="10">
    <source>
        <dbReference type="SAM" id="MobiDB-lite"/>
    </source>
</evidence>
<dbReference type="Gene3D" id="2.60.40.2070">
    <property type="match status" value="1"/>
</dbReference>
<feature type="chain" id="PRO_5023149214" evidence="11">
    <location>
        <begin position="34"/>
        <end position="872"/>
    </location>
</feature>
<evidence type="ECO:0000256" key="1">
    <source>
        <dbReference type="ARBA" id="ARBA00004571"/>
    </source>
</evidence>
<dbReference type="GO" id="GO:0009297">
    <property type="term" value="P:pilus assembly"/>
    <property type="evidence" value="ECO:0007669"/>
    <property type="project" value="InterPro"/>
</dbReference>
<dbReference type="InterPro" id="IPR000015">
    <property type="entry name" value="Fimb_usher"/>
</dbReference>
<evidence type="ECO:0000256" key="4">
    <source>
        <dbReference type="ARBA" id="ARBA00022452"/>
    </source>
</evidence>
<evidence type="ECO:0000313" key="14">
    <source>
        <dbReference type="Proteomes" id="UP000344274"/>
    </source>
</evidence>
<dbReference type="PANTHER" id="PTHR30451">
    <property type="entry name" value="OUTER MEMBRANE USHER PROTEIN"/>
    <property type="match status" value="1"/>
</dbReference>
<dbReference type="Proteomes" id="UP000344274">
    <property type="component" value="Unassembled WGS sequence"/>
</dbReference>
<evidence type="ECO:0000256" key="11">
    <source>
        <dbReference type="SAM" id="SignalP"/>
    </source>
</evidence>
<accession>A0A5E6QBE2</accession>
<dbReference type="GO" id="GO:0009279">
    <property type="term" value="C:cell outer membrane"/>
    <property type="evidence" value="ECO:0007669"/>
    <property type="project" value="UniProtKB-SubCell"/>
</dbReference>
<dbReference type="AlphaFoldDB" id="A0A5E6QBE2"/>
<comment type="similarity">
    <text evidence="2">Belongs to the fimbrial export usher family.</text>
</comment>
<dbReference type="InterPro" id="IPR037224">
    <property type="entry name" value="PapC_N_sf"/>
</dbReference>
<keyword evidence="9" id="KW-0998">Cell outer membrane</keyword>
<keyword evidence="5" id="KW-1029">Fimbrium biogenesis</keyword>
<keyword evidence="7 11" id="KW-0732">Signal</keyword>
<name>A0A5E6QBE2_PSEFL</name>
<evidence type="ECO:0000259" key="12">
    <source>
        <dbReference type="Pfam" id="PF13954"/>
    </source>
</evidence>
<proteinExistence type="inferred from homology"/>
<evidence type="ECO:0000256" key="9">
    <source>
        <dbReference type="ARBA" id="ARBA00023237"/>
    </source>
</evidence>
<evidence type="ECO:0000256" key="8">
    <source>
        <dbReference type="ARBA" id="ARBA00023136"/>
    </source>
</evidence>
<dbReference type="GO" id="GO:0015473">
    <property type="term" value="F:fimbrial usher porin activity"/>
    <property type="evidence" value="ECO:0007669"/>
    <property type="project" value="InterPro"/>
</dbReference>
<evidence type="ECO:0000256" key="2">
    <source>
        <dbReference type="ARBA" id="ARBA00008064"/>
    </source>
</evidence>
<dbReference type="Gene3D" id="2.60.40.2610">
    <property type="entry name" value="Outer membrane usher protein FimD, plug domain"/>
    <property type="match status" value="1"/>
</dbReference>
<reference evidence="13 14" key="1">
    <citation type="submission" date="2019-09" db="EMBL/GenBank/DDBJ databases">
        <authorList>
            <person name="Chandra G."/>
            <person name="Truman W A."/>
        </authorList>
    </citation>
    <scope>NUCLEOTIDE SEQUENCE [LARGE SCALE GENOMIC DNA]</scope>
    <source>
        <strain evidence="13">PS673</strain>
    </source>
</reference>
<evidence type="ECO:0000256" key="6">
    <source>
        <dbReference type="ARBA" id="ARBA00022692"/>
    </source>
</evidence>
<dbReference type="PANTHER" id="PTHR30451:SF21">
    <property type="entry name" value="FIMBRIAL USHER DOMAIN-CONTAINING PROTEIN YDET-RELATED"/>
    <property type="match status" value="1"/>
</dbReference>
<dbReference type="Pfam" id="PF00577">
    <property type="entry name" value="Usher"/>
    <property type="match status" value="1"/>
</dbReference>
<keyword evidence="6" id="KW-0812">Transmembrane</keyword>
<dbReference type="Gene3D" id="2.60.40.3110">
    <property type="match status" value="1"/>
</dbReference>
<organism evidence="13 14">
    <name type="scientific">Pseudomonas fluorescens</name>
    <dbReference type="NCBI Taxonomy" id="294"/>
    <lineage>
        <taxon>Bacteria</taxon>
        <taxon>Pseudomonadati</taxon>
        <taxon>Pseudomonadota</taxon>
        <taxon>Gammaproteobacteria</taxon>
        <taxon>Pseudomonadales</taxon>
        <taxon>Pseudomonadaceae</taxon>
        <taxon>Pseudomonas</taxon>
    </lineage>
</organism>
<dbReference type="RefSeq" id="WP_127929387.1">
    <property type="nucleotide sequence ID" value="NZ_CABVHB010000004.1"/>
</dbReference>
<sequence precursor="true">MPRLRMCAYARLPKYWSCFALITSGLTTPVVYADYSFDASFLEIGGGSTSTEVAEQVKTMSKGQLPGVYRVNVTVDNRKVEQRDVRFVQEAANQKPTPTGLFPCFSVDDLAALGVESSRLAQADISADQCVYFNSDLADITYSYDFHKQHLDLQIPQAYIGSVPFAVRRKSWSDGEQVAFSNYNFSGSHYEAPYGNRQSQFGSLRSGINTGAWRLRNFSTWQKSTNVEGNWKSVDSYAQRDLGDMMAIATIGESSTDSELFDSISFRGVGIESDLDMLPEDSRNFAPVVRGVANGRSLVTLRQRGYVISEQWVPSGPFALKDLYSTSSNGDIEVSVEGPNGERQVYTQSFSSVPYMMREGQQSYSLTAGQYRPADGAISQEKPAFVLGTLRRGLSDGTTLFGGAIVSDQYKSSLLGFAYDFAGVGAISIDVTHAVSDDMGAEAKTLSGQSYRFRYSKTLDLTNTNFSLIGYRYSTSGYYSFNEAVNARSNRSLTPYVDDALDSSRAFSPYLQGHMKSSFTASVSQQLGDYGGMFASLTKTDYWNMAQSNTSLQLGYSFSVGYASYNLGLAQNNSSGDDTRSLSLSVSIPLGQPGSSSRIGLSSTQDSNGGATRSATFSGSKFQDDALSYTLGVNQQVSNDERVVGGSVAARYNGANGIWHGSYNSDKNNRQLDFGVEGAVVATRDTVMFSQPLGETNIIVATPGAADVGVLTRSGVKTNSSGYTIISSAQPYRNNRVSLNTDSLSDDVDIPALVQEVTPNRGAFVLANFQTHNGRRLLVSVTTQQGTPAPFAAQAQVFDLEDNLLSDAMIADKGRVFLTGVPDKFRLVIKVNEKLWCSEDLDLKQYSLPATGIGQFKVTCTPSKKIMADHNE</sequence>
<comment type="subcellular location">
    <subcellularLocation>
        <location evidence="1">Cell outer membrane</location>
        <topology evidence="1">Multi-pass membrane protein</topology>
    </subcellularLocation>
</comment>
<dbReference type="Pfam" id="PF13954">
    <property type="entry name" value="PapC_N"/>
    <property type="match status" value="1"/>
</dbReference>
<keyword evidence="8" id="KW-0472">Membrane</keyword>
<evidence type="ECO:0000256" key="7">
    <source>
        <dbReference type="ARBA" id="ARBA00022729"/>
    </source>
</evidence>
<gene>
    <name evidence="13" type="primary">fimD</name>
    <name evidence="13" type="ORF">PS673_00864</name>
</gene>
<dbReference type="InterPro" id="IPR025885">
    <property type="entry name" value="PapC_N"/>
</dbReference>
<dbReference type="InterPro" id="IPR042186">
    <property type="entry name" value="FimD_plug_dom"/>
</dbReference>
<keyword evidence="4" id="KW-1134">Transmembrane beta strand</keyword>
<keyword evidence="3" id="KW-0813">Transport</keyword>
<evidence type="ECO:0000256" key="5">
    <source>
        <dbReference type="ARBA" id="ARBA00022558"/>
    </source>
</evidence>